<keyword evidence="2" id="KW-0732">Signal</keyword>
<dbReference type="SUPFAM" id="SSF49899">
    <property type="entry name" value="Concanavalin A-like lectins/glucanases"/>
    <property type="match status" value="1"/>
</dbReference>
<name>A0A9F7QUX6_ICTPU</name>
<proteinExistence type="predicted"/>
<dbReference type="AlphaFoldDB" id="A0A9F7QUX6"/>
<dbReference type="InterPro" id="IPR013320">
    <property type="entry name" value="ConA-like_dom_sf"/>
</dbReference>
<dbReference type="GeneID" id="124626229"/>
<reference evidence="3" key="1">
    <citation type="journal article" date="2016" name="Nat. Commun.">
        <title>The channel catfish genome sequence provides insights into the evolution of scale formation in teleosts.</title>
        <authorList>
            <person name="Liu Z."/>
            <person name="Liu S."/>
            <person name="Yao J."/>
            <person name="Bao L."/>
            <person name="Zhang J."/>
            <person name="Li Y."/>
            <person name="Jiang C."/>
            <person name="Sun L."/>
            <person name="Wang R."/>
            <person name="Zhang Y."/>
            <person name="Zhou T."/>
            <person name="Zeng Q."/>
            <person name="Fu Q."/>
            <person name="Gao S."/>
            <person name="Li N."/>
            <person name="Koren S."/>
            <person name="Jiang Y."/>
            <person name="Zimin A."/>
            <person name="Xu P."/>
            <person name="Phillippy A.M."/>
            <person name="Geng X."/>
            <person name="Song L."/>
            <person name="Sun F."/>
            <person name="Li C."/>
            <person name="Wang X."/>
            <person name="Chen A."/>
            <person name="Jin Y."/>
            <person name="Yuan Z."/>
            <person name="Yang Y."/>
            <person name="Tan S."/>
            <person name="Peatman E."/>
            <person name="Lu J."/>
            <person name="Qin Z."/>
            <person name="Dunham R."/>
            <person name="Li Z."/>
            <person name="Sonstegard T."/>
            <person name="Feng J."/>
            <person name="Danzmann R.G."/>
            <person name="Schroeder S."/>
            <person name="Scheffler B."/>
            <person name="Duke M.V."/>
            <person name="Ballard L."/>
            <person name="Kucuktas H."/>
            <person name="Kaltenboeck L."/>
            <person name="Liu H."/>
            <person name="Armbruster J."/>
            <person name="Xie Y."/>
            <person name="Kirby M.L."/>
            <person name="Tian Y."/>
            <person name="Flanagan M.E."/>
            <person name="Mu W."/>
            <person name="Waldbieser G.C."/>
        </authorList>
    </citation>
    <scope>NUCLEOTIDE SEQUENCE [LARGE SCALE GENOMIC DNA]</scope>
    <source>
        <strain evidence="3">SDA103</strain>
    </source>
</reference>
<evidence type="ECO:0000256" key="2">
    <source>
        <dbReference type="SAM" id="SignalP"/>
    </source>
</evidence>
<dbReference type="Proteomes" id="UP000221080">
    <property type="component" value="Chromosome 23"/>
</dbReference>
<feature type="compositionally biased region" description="Polar residues" evidence="1">
    <location>
        <begin position="417"/>
        <end position="427"/>
    </location>
</feature>
<keyword evidence="4" id="KW-0675">Receptor</keyword>
<dbReference type="OrthoDB" id="10037534at2759"/>
<evidence type="ECO:0000313" key="3">
    <source>
        <dbReference type="Proteomes" id="UP000221080"/>
    </source>
</evidence>
<sequence>MAAHHFQHLLCLCALLLVPPGHSYFMIDSKAVLQGFMDRWTLKENQQVPKLYQMTVCLDVRLLTAGRWMAFSYIAPRSPYYDLALQGDSYAVYIWLLGVQHRFRVPMSLERWHRLCLRIDSLQNSFSLTISSSQDVHQRTVIINAMRPNGKLQLGFHPWEVSPGSSMATIELYLFRVWGDVREHSACEDGTIVGWDSSIWRISQAQTWVQDNTLSCSMVLGTVRVKHSQEQTTNTANKNGTAITTRTPIAAASATRAIITTILNYYNHTNTNNTPAKKSPIMRRSVKATILTAKGPISSKTFYTMNKTIKTTIPIMKGTTPIEIHTPTTTIPSTAARNVIANTSPIKNTTVSTNHTKTTPLAKNGSAITTQAVTSNATTKDPIVNITLSRASNPFTTTKAVTTSNVTTKDTTRKGPHSTTPNPSTATKLVTTSNVTTKDTTRKDLLVVEIANYN</sequence>
<organism evidence="3 4">
    <name type="scientific">Ictalurus punctatus</name>
    <name type="common">Channel catfish</name>
    <name type="synonym">Silurus punctatus</name>
    <dbReference type="NCBI Taxonomy" id="7998"/>
    <lineage>
        <taxon>Eukaryota</taxon>
        <taxon>Metazoa</taxon>
        <taxon>Chordata</taxon>
        <taxon>Craniata</taxon>
        <taxon>Vertebrata</taxon>
        <taxon>Euteleostomi</taxon>
        <taxon>Actinopterygii</taxon>
        <taxon>Neopterygii</taxon>
        <taxon>Teleostei</taxon>
        <taxon>Ostariophysi</taxon>
        <taxon>Siluriformes</taxon>
        <taxon>Ictaluridae</taxon>
        <taxon>Ictalurus</taxon>
    </lineage>
</organism>
<accession>A0A9F7QUX6</accession>
<evidence type="ECO:0000256" key="1">
    <source>
        <dbReference type="SAM" id="MobiDB-lite"/>
    </source>
</evidence>
<feature type="region of interest" description="Disordered" evidence="1">
    <location>
        <begin position="400"/>
        <end position="427"/>
    </location>
</feature>
<dbReference type="Gene3D" id="2.60.120.200">
    <property type="match status" value="1"/>
</dbReference>
<dbReference type="KEGG" id="ipu:124626229"/>
<feature type="chain" id="PRO_5039931297" evidence="2">
    <location>
        <begin position="24"/>
        <end position="454"/>
    </location>
</feature>
<evidence type="ECO:0000313" key="4">
    <source>
        <dbReference type="RefSeq" id="XP_053530664.1"/>
    </source>
</evidence>
<feature type="compositionally biased region" description="Low complexity" evidence="1">
    <location>
        <begin position="400"/>
        <end position="409"/>
    </location>
</feature>
<protein>
    <submittedName>
        <fullName evidence="4">Adhesion G-protein coupled receptor G4</fullName>
    </submittedName>
</protein>
<feature type="signal peptide" evidence="2">
    <location>
        <begin position="1"/>
        <end position="23"/>
    </location>
</feature>
<dbReference type="RefSeq" id="XP_053530664.1">
    <property type="nucleotide sequence ID" value="XM_053674689.1"/>
</dbReference>
<gene>
    <name evidence="4" type="primary">LOC124626229</name>
</gene>
<keyword evidence="3" id="KW-1185">Reference proteome</keyword>
<reference evidence="4" key="2">
    <citation type="submission" date="2025-08" db="UniProtKB">
        <authorList>
            <consortium name="RefSeq"/>
        </authorList>
    </citation>
    <scope>IDENTIFICATION</scope>
    <source>
        <tissue evidence="4">Blood</tissue>
    </source>
</reference>